<organism evidence="7 8">
    <name type="scientific">Conoideocrella luteorostrata</name>
    <dbReference type="NCBI Taxonomy" id="1105319"/>
    <lineage>
        <taxon>Eukaryota</taxon>
        <taxon>Fungi</taxon>
        <taxon>Dikarya</taxon>
        <taxon>Ascomycota</taxon>
        <taxon>Pezizomycotina</taxon>
        <taxon>Sordariomycetes</taxon>
        <taxon>Hypocreomycetidae</taxon>
        <taxon>Hypocreales</taxon>
        <taxon>Clavicipitaceae</taxon>
        <taxon>Conoideocrella</taxon>
    </lineage>
</organism>
<reference evidence="7" key="1">
    <citation type="submission" date="2023-06" db="EMBL/GenBank/DDBJ databases">
        <title>Conoideocrella luteorostrata (Hypocreales: Clavicipitaceae), a potential biocontrol fungus for elongate hemlock scale in United States Christmas tree production areas.</title>
        <authorList>
            <person name="Barrett H."/>
            <person name="Lovett B."/>
            <person name="Macias A.M."/>
            <person name="Stajich J.E."/>
            <person name="Kasson M.T."/>
        </authorList>
    </citation>
    <scope>NUCLEOTIDE SEQUENCE</scope>
    <source>
        <strain evidence="7">ARSEF 14590</strain>
    </source>
</reference>
<keyword evidence="3" id="KW-0805">Transcription regulation</keyword>
<sequence>MASRSGTTTIAKASCFHCRHSKRRCDRTLPTCQVCYHRGVECRYPRRRGQRSASPQDISSIHHEATTASGAPTNIQRTGSLASPFKVDQAGQTNPTGPSAAFATTTAIRFLAPDVFSELRLQIPRLEWDAPADIASRLGDRQQIQDVTVAFLRLTRSWMPVINGKRHLAAVLSPLAPLRRPRALLALCMKLCCLSVDDRSRQDRRYPLYLLVKQFYAEVESAEEPCLEVMQAALCIAVFEMGDAIYPAAYFTVGALIRYGIAMGMNKINLERTGVVAGATAGASWMDIEEMRRVWWGALILDRLLSVSHPSMSLTSADPAFEDFLPVDDESFYDATSTAENATRISEAFGFKTGSFARLCQATYLISKVLALTRQPSHGVGNSALSDAAQLCRTLEALVRANELEVTARKLAFCSQSTVSYIGVLLLQEHHWEEEKLNSTPGTKQNTFTETDSALETLDRISMTLRKAGHDGQQSLQGGNCTLFLVNLVYRALLVLMTIGRGQDATVIQNKKESLTWLLSHTRRRWPIAGVYESILAAKETMAVAGAVTG</sequence>
<keyword evidence="5" id="KW-0539">Nucleus</keyword>
<dbReference type="Pfam" id="PF04082">
    <property type="entry name" value="Fungal_trans"/>
    <property type="match status" value="1"/>
</dbReference>
<dbReference type="InterPro" id="IPR050815">
    <property type="entry name" value="TF_fung"/>
</dbReference>
<comment type="subcellular location">
    <subcellularLocation>
        <location evidence="1">Nucleus</location>
    </subcellularLocation>
</comment>
<dbReference type="GO" id="GO:0005634">
    <property type="term" value="C:nucleus"/>
    <property type="evidence" value="ECO:0007669"/>
    <property type="project" value="UniProtKB-SubCell"/>
</dbReference>
<dbReference type="AlphaFoldDB" id="A0AAJ0CNL1"/>
<dbReference type="PANTHER" id="PTHR47338">
    <property type="entry name" value="ZN(II)2CYS6 TRANSCRIPTION FACTOR (EUROFUNG)-RELATED"/>
    <property type="match status" value="1"/>
</dbReference>
<accession>A0AAJ0CNL1</accession>
<evidence type="ECO:0000256" key="2">
    <source>
        <dbReference type="ARBA" id="ARBA00022723"/>
    </source>
</evidence>
<dbReference type="InterPro" id="IPR036864">
    <property type="entry name" value="Zn2-C6_fun-type_DNA-bd_sf"/>
</dbReference>
<dbReference type="EMBL" id="JASWJB010000184">
    <property type="protein sequence ID" value="KAK2594036.1"/>
    <property type="molecule type" value="Genomic_DNA"/>
</dbReference>
<dbReference type="PROSITE" id="PS50048">
    <property type="entry name" value="ZN2_CY6_FUNGAL_2"/>
    <property type="match status" value="1"/>
</dbReference>
<evidence type="ECO:0000256" key="3">
    <source>
        <dbReference type="ARBA" id="ARBA00023015"/>
    </source>
</evidence>
<dbReference type="Pfam" id="PF00172">
    <property type="entry name" value="Zn_clus"/>
    <property type="match status" value="1"/>
</dbReference>
<dbReference type="CDD" id="cd12148">
    <property type="entry name" value="fungal_TF_MHR"/>
    <property type="match status" value="1"/>
</dbReference>
<evidence type="ECO:0000313" key="7">
    <source>
        <dbReference type="EMBL" id="KAK2594036.1"/>
    </source>
</evidence>
<dbReference type="PANTHER" id="PTHR47338:SF20">
    <property type="entry name" value="ZN(II)2CYS6 TRANSCRIPTION FACTOR (EUROFUNG)"/>
    <property type="match status" value="1"/>
</dbReference>
<feature type="domain" description="Zn(2)-C6 fungal-type" evidence="6">
    <location>
        <begin position="14"/>
        <end position="44"/>
    </location>
</feature>
<gene>
    <name evidence="7" type="ORF">QQS21_008255</name>
</gene>
<proteinExistence type="predicted"/>
<protein>
    <recommendedName>
        <fullName evidence="6">Zn(2)-C6 fungal-type domain-containing protein</fullName>
    </recommendedName>
</protein>
<evidence type="ECO:0000256" key="4">
    <source>
        <dbReference type="ARBA" id="ARBA00023163"/>
    </source>
</evidence>
<evidence type="ECO:0000313" key="8">
    <source>
        <dbReference type="Proteomes" id="UP001251528"/>
    </source>
</evidence>
<dbReference type="Proteomes" id="UP001251528">
    <property type="component" value="Unassembled WGS sequence"/>
</dbReference>
<keyword evidence="4" id="KW-0804">Transcription</keyword>
<dbReference type="SUPFAM" id="SSF57701">
    <property type="entry name" value="Zn2/Cys6 DNA-binding domain"/>
    <property type="match status" value="1"/>
</dbReference>
<dbReference type="Gene3D" id="4.10.240.10">
    <property type="entry name" value="Zn(2)-C6 fungal-type DNA-binding domain"/>
    <property type="match status" value="1"/>
</dbReference>
<dbReference type="GO" id="GO:0006351">
    <property type="term" value="P:DNA-templated transcription"/>
    <property type="evidence" value="ECO:0007669"/>
    <property type="project" value="InterPro"/>
</dbReference>
<keyword evidence="8" id="KW-1185">Reference proteome</keyword>
<dbReference type="GO" id="GO:0000981">
    <property type="term" value="F:DNA-binding transcription factor activity, RNA polymerase II-specific"/>
    <property type="evidence" value="ECO:0007669"/>
    <property type="project" value="InterPro"/>
</dbReference>
<evidence type="ECO:0000256" key="5">
    <source>
        <dbReference type="ARBA" id="ARBA00023242"/>
    </source>
</evidence>
<dbReference type="GO" id="GO:0008270">
    <property type="term" value="F:zinc ion binding"/>
    <property type="evidence" value="ECO:0007669"/>
    <property type="project" value="InterPro"/>
</dbReference>
<evidence type="ECO:0000256" key="1">
    <source>
        <dbReference type="ARBA" id="ARBA00004123"/>
    </source>
</evidence>
<comment type="caution">
    <text evidence="7">The sequence shown here is derived from an EMBL/GenBank/DDBJ whole genome shotgun (WGS) entry which is preliminary data.</text>
</comment>
<dbReference type="CDD" id="cd00067">
    <property type="entry name" value="GAL4"/>
    <property type="match status" value="1"/>
</dbReference>
<dbReference type="PROSITE" id="PS00463">
    <property type="entry name" value="ZN2_CY6_FUNGAL_1"/>
    <property type="match status" value="1"/>
</dbReference>
<dbReference type="SMART" id="SM00066">
    <property type="entry name" value="GAL4"/>
    <property type="match status" value="1"/>
</dbReference>
<evidence type="ECO:0000259" key="6">
    <source>
        <dbReference type="PROSITE" id="PS50048"/>
    </source>
</evidence>
<name>A0AAJ0CNL1_9HYPO</name>
<dbReference type="InterPro" id="IPR001138">
    <property type="entry name" value="Zn2Cys6_DnaBD"/>
</dbReference>
<keyword evidence="2" id="KW-0479">Metal-binding</keyword>
<dbReference type="SMART" id="SM00906">
    <property type="entry name" value="Fungal_trans"/>
    <property type="match status" value="1"/>
</dbReference>
<dbReference type="InterPro" id="IPR007219">
    <property type="entry name" value="XnlR_reg_dom"/>
</dbReference>
<dbReference type="GO" id="GO:0003677">
    <property type="term" value="F:DNA binding"/>
    <property type="evidence" value="ECO:0007669"/>
    <property type="project" value="InterPro"/>
</dbReference>